<dbReference type="AlphaFoldDB" id="A0AAV4GSW5"/>
<dbReference type="GO" id="GO:0004523">
    <property type="term" value="F:RNA-DNA hybrid ribonuclease activity"/>
    <property type="evidence" value="ECO:0007669"/>
    <property type="project" value="InterPro"/>
</dbReference>
<sequence length="156" mass="18308">MPSQAKITLVWIPSHVGIPGNEKVDELAKLALEKKLPDSNSVIWSDLKPRVNRYTMHSWQAEWNLEVENKLHEIQPILGEKVGNLERLNQRQESVLTRLHIGHSRITHEYLLKEEERPQCVACDIPFTVKHFLVECSDFLPMRRKYYTTTDLYTLF</sequence>
<accession>A0AAV4GSW5</accession>
<dbReference type="Gene3D" id="3.30.420.10">
    <property type="entry name" value="Ribonuclease H-like superfamily/Ribonuclease H"/>
    <property type="match status" value="1"/>
</dbReference>
<dbReference type="EMBL" id="BMAT01008565">
    <property type="protein sequence ID" value="GFR88427.1"/>
    <property type="molecule type" value="Genomic_DNA"/>
</dbReference>
<reference evidence="2 3" key="1">
    <citation type="journal article" date="2021" name="Elife">
        <title>Chloroplast acquisition without the gene transfer in kleptoplastic sea slugs, Plakobranchus ocellatus.</title>
        <authorList>
            <person name="Maeda T."/>
            <person name="Takahashi S."/>
            <person name="Yoshida T."/>
            <person name="Shimamura S."/>
            <person name="Takaki Y."/>
            <person name="Nagai Y."/>
            <person name="Toyoda A."/>
            <person name="Suzuki Y."/>
            <person name="Arimoto A."/>
            <person name="Ishii H."/>
            <person name="Satoh N."/>
            <person name="Nishiyama T."/>
            <person name="Hasebe M."/>
            <person name="Maruyama T."/>
            <person name="Minagawa J."/>
            <person name="Obokata J."/>
            <person name="Shigenobu S."/>
        </authorList>
    </citation>
    <scope>NUCLEOTIDE SEQUENCE [LARGE SCALE GENOMIC DNA]</scope>
</reference>
<feature type="domain" description="RNase H type-1" evidence="1">
    <location>
        <begin position="1"/>
        <end position="33"/>
    </location>
</feature>
<evidence type="ECO:0000313" key="2">
    <source>
        <dbReference type="EMBL" id="GFR88427.1"/>
    </source>
</evidence>
<keyword evidence="3" id="KW-1185">Reference proteome</keyword>
<dbReference type="SUPFAM" id="SSF53098">
    <property type="entry name" value="Ribonuclease H-like"/>
    <property type="match status" value="1"/>
</dbReference>
<organism evidence="2 3">
    <name type="scientific">Elysia marginata</name>
    <dbReference type="NCBI Taxonomy" id="1093978"/>
    <lineage>
        <taxon>Eukaryota</taxon>
        <taxon>Metazoa</taxon>
        <taxon>Spiralia</taxon>
        <taxon>Lophotrochozoa</taxon>
        <taxon>Mollusca</taxon>
        <taxon>Gastropoda</taxon>
        <taxon>Heterobranchia</taxon>
        <taxon>Euthyneura</taxon>
        <taxon>Panpulmonata</taxon>
        <taxon>Sacoglossa</taxon>
        <taxon>Placobranchoidea</taxon>
        <taxon>Plakobranchidae</taxon>
        <taxon>Elysia</taxon>
    </lineage>
</organism>
<gene>
    <name evidence="2" type="ORF">ElyMa_004251800</name>
</gene>
<proteinExistence type="predicted"/>
<name>A0AAV4GSW5_9GAST</name>
<dbReference type="Proteomes" id="UP000762676">
    <property type="component" value="Unassembled WGS sequence"/>
</dbReference>
<dbReference type="GO" id="GO:0003676">
    <property type="term" value="F:nucleic acid binding"/>
    <property type="evidence" value="ECO:0007669"/>
    <property type="project" value="InterPro"/>
</dbReference>
<dbReference type="PROSITE" id="PS50879">
    <property type="entry name" value="RNASE_H_1"/>
    <property type="match status" value="1"/>
</dbReference>
<dbReference type="InterPro" id="IPR002156">
    <property type="entry name" value="RNaseH_domain"/>
</dbReference>
<dbReference type="InterPro" id="IPR036397">
    <property type="entry name" value="RNaseH_sf"/>
</dbReference>
<protein>
    <submittedName>
        <fullName evidence="2">Ribonuclease HI</fullName>
    </submittedName>
</protein>
<evidence type="ECO:0000313" key="3">
    <source>
        <dbReference type="Proteomes" id="UP000762676"/>
    </source>
</evidence>
<comment type="caution">
    <text evidence="2">The sequence shown here is derived from an EMBL/GenBank/DDBJ whole genome shotgun (WGS) entry which is preliminary data.</text>
</comment>
<dbReference type="InterPro" id="IPR012337">
    <property type="entry name" value="RNaseH-like_sf"/>
</dbReference>
<evidence type="ECO:0000259" key="1">
    <source>
        <dbReference type="PROSITE" id="PS50879"/>
    </source>
</evidence>